<keyword evidence="5" id="KW-0235">DNA replication</keyword>
<dbReference type="GO" id="GO:0009360">
    <property type="term" value="C:DNA polymerase III complex"/>
    <property type="evidence" value="ECO:0007669"/>
    <property type="project" value="InterPro"/>
</dbReference>
<dbReference type="InterPro" id="IPR027417">
    <property type="entry name" value="P-loop_NTPase"/>
</dbReference>
<evidence type="ECO:0000256" key="2">
    <source>
        <dbReference type="ARBA" id="ARBA00017703"/>
    </source>
</evidence>
<dbReference type="EMBL" id="PVWJ01000089">
    <property type="protein sequence ID" value="PSB01771.1"/>
    <property type="molecule type" value="Genomic_DNA"/>
</dbReference>
<dbReference type="InterPro" id="IPR048466">
    <property type="entry name" value="DNA_pol3_delta-like_C"/>
</dbReference>
<accession>A0A2T1C0I1</accession>
<dbReference type="InterPro" id="IPR005790">
    <property type="entry name" value="DNA_polIII_delta"/>
</dbReference>
<dbReference type="SUPFAM" id="SSF52540">
    <property type="entry name" value="P-loop containing nucleoside triphosphate hydrolases"/>
    <property type="match status" value="1"/>
</dbReference>
<evidence type="ECO:0000256" key="3">
    <source>
        <dbReference type="ARBA" id="ARBA00022679"/>
    </source>
</evidence>
<evidence type="ECO:0000256" key="4">
    <source>
        <dbReference type="ARBA" id="ARBA00022695"/>
    </source>
</evidence>
<keyword evidence="6" id="KW-0239">DNA-directed DNA polymerase</keyword>
<feature type="domain" description="DNA polymerase III delta N-terminal" evidence="9">
    <location>
        <begin position="4"/>
        <end position="120"/>
    </location>
</feature>
<dbReference type="AlphaFoldDB" id="A0A2T1C0I1"/>
<reference evidence="11 12" key="2">
    <citation type="submission" date="2018-03" db="EMBL/GenBank/DDBJ databases">
        <title>The ancient ancestry and fast evolution of plastids.</title>
        <authorList>
            <person name="Moore K.R."/>
            <person name="Magnabosco C."/>
            <person name="Momper L."/>
            <person name="Gold D.A."/>
            <person name="Bosak T."/>
            <person name="Fournier G.P."/>
        </authorList>
    </citation>
    <scope>NUCLEOTIDE SEQUENCE [LARGE SCALE GENOMIC DNA]</scope>
    <source>
        <strain evidence="11 12">CCAP 1448/3</strain>
    </source>
</reference>
<comment type="similarity">
    <text evidence="7">Belongs to the DNA polymerase HolA subunit family.</text>
</comment>
<dbReference type="Pfam" id="PF21694">
    <property type="entry name" value="DNA_pol3_delta_C"/>
    <property type="match status" value="1"/>
</dbReference>
<evidence type="ECO:0000259" key="10">
    <source>
        <dbReference type="Pfam" id="PF21694"/>
    </source>
</evidence>
<evidence type="ECO:0000256" key="1">
    <source>
        <dbReference type="ARBA" id="ARBA00012417"/>
    </source>
</evidence>
<evidence type="ECO:0000256" key="6">
    <source>
        <dbReference type="ARBA" id="ARBA00022932"/>
    </source>
</evidence>
<dbReference type="SUPFAM" id="SSF48019">
    <property type="entry name" value="post-AAA+ oligomerization domain-like"/>
    <property type="match status" value="1"/>
</dbReference>
<dbReference type="GO" id="GO:0003677">
    <property type="term" value="F:DNA binding"/>
    <property type="evidence" value="ECO:0007669"/>
    <property type="project" value="InterPro"/>
</dbReference>
<name>A0A2T1C0I1_9CYAN</name>
<dbReference type="PANTHER" id="PTHR34388:SF1">
    <property type="entry name" value="DNA POLYMERASE III SUBUNIT DELTA"/>
    <property type="match status" value="1"/>
</dbReference>
<gene>
    <name evidence="11" type="primary">holA</name>
    <name evidence="11" type="ORF">C7B64_16615</name>
</gene>
<dbReference type="NCBIfam" id="TIGR01128">
    <property type="entry name" value="holA"/>
    <property type="match status" value="1"/>
</dbReference>
<dbReference type="Gene3D" id="1.20.272.10">
    <property type="match status" value="1"/>
</dbReference>
<dbReference type="RefSeq" id="WP_106289775.1">
    <property type="nucleotide sequence ID" value="NZ_CAWNTC010000117.1"/>
</dbReference>
<evidence type="ECO:0000313" key="11">
    <source>
        <dbReference type="EMBL" id="PSB01771.1"/>
    </source>
</evidence>
<dbReference type="InterPro" id="IPR010372">
    <property type="entry name" value="DNA_pol3_delta_N"/>
</dbReference>
<comment type="caution">
    <text evidence="11">The sequence shown here is derived from an EMBL/GenBank/DDBJ whole genome shotgun (WGS) entry which is preliminary data.</text>
</comment>
<dbReference type="Proteomes" id="UP000238762">
    <property type="component" value="Unassembled WGS sequence"/>
</dbReference>
<dbReference type="Gene3D" id="1.10.8.60">
    <property type="match status" value="1"/>
</dbReference>
<evidence type="ECO:0000256" key="7">
    <source>
        <dbReference type="ARBA" id="ARBA00034754"/>
    </source>
</evidence>
<feature type="domain" description="DNA polymerase III delta subunit-like C-terminal" evidence="10">
    <location>
        <begin position="201"/>
        <end position="308"/>
    </location>
</feature>
<proteinExistence type="inferred from homology"/>
<protein>
    <recommendedName>
        <fullName evidence="2">DNA polymerase III subunit delta</fullName>
        <ecNumber evidence="1">2.7.7.7</ecNumber>
    </recommendedName>
</protein>
<dbReference type="OrthoDB" id="581300at2"/>
<dbReference type="GO" id="GO:0003887">
    <property type="term" value="F:DNA-directed DNA polymerase activity"/>
    <property type="evidence" value="ECO:0007669"/>
    <property type="project" value="UniProtKB-KW"/>
</dbReference>
<evidence type="ECO:0000259" key="9">
    <source>
        <dbReference type="Pfam" id="PF06144"/>
    </source>
</evidence>
<dbReference type="PANTHER" id="PTHR34388">
    <property type="entry name" value="DNA POLYMERASE III SUBUNIT DELTA"/>
    <property type="match status" value="1"/>
</dbReference>
<evidence type="ECO:0000256" key="5">
    <source>
        <dbReference type="ARBA" id="ARBA00022705"/>
    </source>
</evidence>
<evidence type="ECO:0000313" key="12">
    <source>
        <dbReference type="Proteomes" id="UP000238762"/>
    </source>
</evidence>
<evidence type="ECO:0000256" key="8">
    <source>
        <dbReference type="ARBA" id="ARBA00049244"/>
    </source>
</evidence>
<dbReference type="EC" id="2.7.7.7" evidence="1"/>
<reference evidence="11 12" key="1">
    <citation type="submission" date="2018-02" db="EMBL/GenBank/DDBJ databases">
        <authorList>
            <person name="Cohen D.B."/>
            <person name="Kent A.D."/>
        </authorList>
    </citation>
    <scope>NUCLEOTIDE SEQUENCE [LARGE SCALE GENOMIC DNA]</scope>
    <source>
        <strain evidence="11 12">CCAP 1448/3</strain>
    </source>
</reference>
<keyword evidence="12" id="KW-1185">Reference proteome</keyword>
<keyword evidence="3" id="KW-0808">Transferase</keyword>
<dbReference type="Pfam" id="PF06144">
    <property type="entry name" value="DNA_pol3_delta"/>
    <property type="match status" value="1"/>
</dbReference>
<dbReference type="InterPro" id="IPR008921">
    <property type="entry name" value="DNA_pol3_clamp-load_cplx_C"/>
</dbReference>
<comment type="catalytic activity">
    <reaction evidence="8">
        <text>DNA(n) + a 2'-deoxyribonucleoside 5'-triphosphate = DNA(n+1) + diphosphate</text>
        <dbReference type="Rhea" id="RHEA:22508"/>
        <dbReference type="Rhea" id="RHEA-COMP:17339"/>
        <dbReference type="Rhea" id="RHEA-COMP:17340"/>
        <dbReference type="ChEBI" id="CHEBI:33019"/>
        <dbReference type="ChEBI" id="CHEBI:61560"/>
        <dbReference type="ChEBI" id="CHEBI:173112"/>
        <dbReference type="EC" id="2.7.7.7"/>
    </reaction>
</comment>
<keyword evidence="4" id="KW-0548">Nucleotidyltransferase</keyword>
<organism evidence="11 12">
    <name type="scientific">Merismopedia glauca CCAP 1448/3</name>
    <dbReference type="NCBI Taxonomy" id="1296344"/>
    <lineage>
        <taxon>Bacteria</taxon>
        <taxon>Bacillati</taxon>
        <taxon>Cyanobacteriota</taxon>
        <taxon>Cyanophyceae</taxon>
        <taxon>Synechococcales</taxon>
        <taxon>Merismopediaceae</taxon>
        <taxon>Merismopedia</taxon>
    </lineage>
</organism>
<dbReference type="GO" id="GO:0006261">
    <property type="term" value="P:DNA-templated DNA replication"/>
    <property type="evidence" value="ECO:0007669"/>
    <property type="project" value="TreeGrafter"/>
</dbReference>
<dbReference type="Gene3D" id="3.40.50.300">
    <property type="entry name" value="P-loop containing nucleotide triphosphate hydrolases"/>
    <property type="match status" value="1"/>
</dbReference>
<sequence>MPIYLFWGEDDFSMAKAIKALETSAIDPNWASFNCEKISPDRSNPLTDALNQAMTPPFGSGKRLVWLVDANVTHQCSESTLAELERTLPLIPESSILLLTTHTKPDRRLKSTKLLEKFAQFQEFSPIAPWETKLLTQQVQKFASQIGVKLNSEAVEVLAEALGNDSRSLFSELEKLRLYTDSDSHIIKGEDVSRLVSGSAQNSLDLAKAMRAGNTALALGLVAELDRIGEPPLKIVATLIGQFRTWLWVRLMMAQGERDDKAIAQAAEITNPKRIYFLRQEVQSLSVEQLAATLPLFLELEFRLKQGANPLATMQSYTVQVCQICQK</sequence>